<gene>
    <name evidence="2" type="ordered locus">Mmc1_2262</name>
</gene>
<dbReference type="AlphaFoldDB" id="A0L9X0"/>
<dbReference type="SMART" id="SM00471">
    <property type="entry name" value="HDc"/>
    <property type="match status" value="1"/>
</dbReference>
<keyword evidence="3" id="KW-1185">Reference proteome</keyword>
<accession>A0L9X0</accession>
<dbReference type="Pfam" id="PF13487">
    <property type="entry name" value="HD_5"/>
    <property type="match status" value="1"/>
</dbReference>
<dbReference type="eggNOG" id="COG2206">
    <property type="taxonomic scope" value="Bacteria"/>
</dbReference>
<organism evidence="2 3">
    <name type="scientific">Magnetococcus marinus (strain ATCC BAA-1437 / JCM 17883 / MC-1)</name>
    <dbReference type="NCBI Taxonomy" id="156889"/>
    <lineage>
        <taxon>Bacteria</taxon>
        <taxon>Pseudomonadati</taxon>
        <taxon>Pseudomonadota</taxon>
        <taxon>Magnetococcia</taxon>
        <taxon>Magnetococcales</taxon>
        <taxon>Magnetococcaceae</taxon>
        <taxon>Magnetococcus</taxon>
    </lineage>
</organism>
<keyword evidence="2" id="KW-0378">Hydrolase</keyword>
<sequence length="275" mass="31083">MLHLITHTNSVVMALTMLKHSDYHLLDHVVNVSVYVMHLANYLGLDQDYVKRLGVAGMLHDVGLLLLPTRIVTEPCRVSEDDFEVYQKHVLLSRQICHEMGVDDHSIITAILQHHERLDGSGYPCAMHSEEISLVGRLLGLCDTIDNLYGQHSLWYAPDNQWVLDQLRGQGRDPKRLDSMLLEIFIESVGIYPVGSLVRLNDNRLGVVLHCGPSGLLSPVLRIITNEQNQLLSKPYILDLAQDKSVSTIRVHSMESSQELAVDPRDYLFGAELYR</sequence>
<dbReference type="PANTHER" id="PTHR43155">
    <property type="entry name" value="CYCLIC DI-GMP PHOSPHODIESTERASE PA4108-RELATED"/>
    <property type="match status" value="1"/>
</dbReference>
<name>A0L9X0_MAGMM</name>
<feature type="domain" description="HD-GYP" evidence="1">
    <location>
        <begin position="3"/>
        <end position="201"/>
    </location>
</feature>
<reference evidence="3" key="1">
    <citation type="journal article" date="2009" name="Appl. Environ. Microbiol.">
        <title>Complete genome sequence of the chemolithoautotrophic marine magnetotactic coccus strain MC-1.</title>
        <authorList>
            <person name="Schubbe S."/>
            <person name="Williams T.J."/>
            <person name="Xie G."/>
            <person name="Kiss H.E."/>
            <person name="Brettin T.S."/>
            <person name="Martinez D."/>
            <person name="Ross C.A."/>
            <person name="Schuler D."/>
            <person name="Cox B.L."/>
            <person name="Nealson K.H."/>
            <person name="Bazylinski D.A."/>
        </authorList>
    </citation>
    <scope>NUCLEOTIDE SEQUENCE [LARGE SCALE GENOMIC DNA]</scope>
    <source>
        <strain evidence="3">ATCC BAA-1437 / JCM 17883 / MC-1</strain>
    </source>
</reference>
<dbReference type="CDD" id="cd00077">
    <property type="entry name" value="HDc"/>
    <property type="match status" value="1"/>
</dbReference>
<dbReference type="InterPro" id="IPR003607">
    <property type="entry name" value="HD/PDEase_dom"/>
</dbReference>
<reference evidence="2 3" key="2">
    <citation type="journal article" date="2012" name="Int. J. Syst. Evol. Microbiol.">
        <title>Magnetococcus marinus gen. nov., sp. nov., a marine, magnetotactic bacterium that represents a novel lineage (Magnetococcaceae fam. nov.; Magnetococcales ord. nov.) at the base of the Alphaproteobacteria.</title>
        <authorList>
            <person name="Bazylinski D.A."/>
            <person name="Williams T.J."/>
            <person name="Lefevre C.T."/>
            <person name="Berg R.J."/>
            <person name="Zhang C.L."/>
            <person name="Bowser S.S."/>
            <person name="Dean A.J."/>
            <person name="Beveridge T.J."/>
        </authorList>
    </citation>
    <scope>NUCLEOTIDE SEQUENCE [LARGE SCALE GENOMIC DNA]</scope>
    <source>
        <strain evidence="3">ATCC BAA-1437 / JCM 17883 / MC-1</strain>
    </source>
</reference>
<evidence type="ECO:0000313" key="3">
    <source>
        <dbReference type="Proteomes" id="UP000002586"/>
    </source>
</evidence>
<evidence type="ECO:0000259" key="1">
    <source>
        <dbReference type="PROSITE" id="PS51832"/>
    </source>
</evidence>
<dbReference type="Proteomes" id="UP000002586">
    <property type="component" value="Chromosome"/>
</dbReference>
<dbReference type="GO" id="GO:0008081">
    <property type="term" value="F:phosphoric diester hydrolase activity"/>
    <property type="evidence" value="ECO:0007669"/>
    <property type="project" value="UniProtKB-ARBA"/>
</dbReference>
<dbReference type="HOGENOM" id="CLU_000445_92_1_5"/>
<dbReference type="PANTHER" id="PTHR43155:SF2">
    <property type="entry name" value="CYCLIC DI-GMP PHOSPHODIESTERASE PA4108"/>
    <property type="match status" value="1"/>
</dbReference>
<protein>
    <submittedName>
        <fullName evidence="2">Metal dependent phosphohydrolase</fullName>
    </submittedName>
</protein>
<proteinExistence type="predicted"/>
<dbReference type="Gene3D" id="1.10.3210.10">
    <property type="entry name" value="Hypothetical protein af1432"/>
    <property type="match status" value="1"/>
</dbReference>
<evidence type="ECO:0000313" key="2">
    <source>
        <dbReference type="EMBL" id="ABK44763.1"/>
    </source>
</evidence>
<dbReference type="InterPro" id="IPR037522">
    <property type="entry name" value="HD_GYP_dom"/>
</dbReference>
<dbReference type="PROSITE" id="PS51832">
    <property type="entry name" value="HD_GYP"/>
    <property type="match status" value="1"/>
</dbReference>
<dbReference type="STRING" id="156889.Mmc1_2262"/>
<dbReference type="KEGG" id="mgm:Mmc1_2262"/>
<dbReference type="EMBL" id="CP000471">
    <property type="protein sequence ID" value="ABK44763.1"/>
    <property type="molecule type" value="Genomic_DNA"/>
</dbReference>
<dbReference type="SUPFAM" id="SSF109604">
    <property type="entry name" value="HD-domain/PDEase-like"/>
    <property type="match status" value="1"/>
</dbReference>